<dbReference type="EMBL" id="AAXF02000027">
    <property type="protein sequence ID" value="EDO14125.1"/>
    <property type="molecule type" value="Genomic_DNA"/>
</dbReference>
<protein>
    <submittedName>
        <fullName evidence="1">Uncharacterized protein</fullName>
    </submittedName>
</protein>
<sequence>MGIFSINQTEFTVQRAVYTYFFITNFKKFPMVTVTINIKPYLAGYMYVRYRQSLEPDPENQSHSSSPSPSSSKRLIPIHLSHITPVYHFLHQLSVPHPQNTSWKEIGNICFVLPKPRNGKNPEVYNYIGNDSALIIEKEIETEMKAELYSFLLDNKFNKGVMFKKSIEQFVEHYEMVGLVQEETLMRAFQRWRKLVKEEKAIKL</sequence>
<evidence type="ECO:0000313" key="2">
    <source>
        <dbReference type="Proteomes" id="UP000005475"/>
    </source>
</evidence>
<name>A0AAN3ADH3_BACO1</name>
<evidence type="ECO:0000313" key="1">
    <source>
        <dbReference type="EMBL" id="EDO14125.1"/>
    </source>
</evidence>
<gene>
    <name evidence="1" type="ORF">BACOVA_00174</name>
</gene>
<proteinExistence type="predicted"/>
<dbReference type="AlphaFoldDB" id="A0AAN3ADH3"/>
<organism evidence="1 2">
    <name type="scientific">Bacteroides ovatus (strain ATCC 8483 / DSM 1896 / JCM 5824 / BCRC 10623 / CCUG 4943 / NCTC 11153)</name>
    <dbReference type="NCBI Taxonomy" id="411476"/>
    <lineage>
        <taxon>Bacteria</taxon>
        <taxon>Pseudomonadati</taxon>
        <taxon>Bacteroidota</taxon>
        <taxon>Bacteroidia</taxon>
        <taxon>Bacteroidales</taxon>
        <taxon>Bacteroidaceae</taxon>
        <taxon>Bacteroides</taxon>
    </lineage>
</organism>
<dbReference type="Proteomes" id="UP000005475">
    <property type="component" value="Unassembled WGS sequence"/>
</dbReference>
<reference evidence="2" key="2">
    <citation type="submission" date="2007-04" db="EMBL/GenBank/DDBJ databases">
        <title>Draft genome sequence of Bacteroides ovatus (ATCC 8483).</title>
        <authorList>
            <person name="Sudarsanam P."/>
            <person name="Ley R."/>
            <person name="Guruge J."/>
            <person name="Turnbaugh P.J."/>
            <person name="Mahowald M."/>
            <person name="Liep D."/>
            <person name="Gordon J."/>
        </authorList>
    </citation>
    <scope>NUCLEOTIDE SEQUENCE [LARGE SCALE GENOMIC DNA]</scope>
    <source>
        <strain evidence="2">ATCC 8483 / DSM 1896 / JCM 5824 / BCRC 10623 / CCUG 4943 / NCTC 11153</strain>
    </source>
</reference>
<reference evidence="1 2" key="1">
    <citation type="submission" date="2007-03" db="EMBL/GenBank/DDBJ databases">
        <authorList>
            <person name="Fulton L."/>
            <person name="Clifton S."/>
            <person name="Fulton B."/>
            <person name="Xu J."/>
            <person name="Minx P."/>
            <person name="Pepin K.H."/>
            <person name="Johnson M."/>
            <person name="Thiruvilangam P."/>
            <person name="Bhonagiri V."/>
            <person name="Nash W.E."/>
            <person name="Mardis E.R."/>
            <person name="Wilson R.K."/>
        </authorList>
    </citation>
    <scope>NUCLEOTIDE SEQUENCE [LARGE SCALE GENOMIC DNA]</scope>
    <source>
        <strain evidence="2">ATCC 8483 / DSM 1896 / JCM 5824 / BCRC 10623 / CCUG 4943 / NCTC 11153</strain>
    </source>
</reference>
<accession>A0AAN3ADH3</accession>
<comment type="caution">
    <text evidence="1">The sequence shown here is derived from an EMBL/GenBank/DDBJ whole genome shotgun (WGS) entry which is preliminary data.</text>
</comment>